<evidence type="ECO:0000313" key="2">
    <source>
        <dbReference type="EMBL" id="PSR77334.1"/>
    </source>
</evidence>
<dbReference type="AlphaFoldDB" id="A0A2T2ZUT9"/>
<reference evidence="2 3" key="1">
    <citation type="journal article" date="2018" name="Mycol. Prog.">
        <title>Coniella lustricola, a new species from submerged detritus.</title>
        <authorList>
            <person name="Raudabaugh D.B."/>
            <person name="Iturriaga T."/>
            <person name="Carver A."/>
            <person name="Mondo S."/>
            <person name="Pangilinan J."/>
            <person name="Lipzen A."/>
            <person name="He G."/>
            <person name="Amirebrahimi M."/>
            <person name="Grigoriev I.V."/>
            <person name="Miller A.N."/>
        </authorList>
    </citation>
    <scope>NUCLEOTIDE SEQUENCE [LARGE SCALE GENOMIC DNA]</scope>
    <source>
        <strain evidence="2 3">B22-T-1</strain>
    </source>
</reference>
<dbReference type="InParanoid" id="A0A2T2ZUT9"/>
<name>A0A2T2ZUT9_9PEZI</name>
<dbReference type="Proteomes" id="UP000241462">
    <property type="component" value="Unassembled WGS sequence"/>
</dbReference>
<evidence type="ECO:0000313" key="3">
    <source>
        <dbReference type="Proteomes" id="UP000241462"/>
    </source>
</evidence>
<gene>
    <name evidence="2" type="ORF">BD289DRAFT_445488</name>
</gene>
<feature type="compositionally biased region" description="Polar residues" evidence="1">
    <location>
        <begin position="14"/>
        <end position="26"/>
    </location>
</feature>
<evidence type="ECO:0000256" key="1">
    <source>
        <dbReference type="SAM" id="MobiDB-lite"/>
    </source>
</evidence>
<accession>A0A2T2ZUT9</accession>
<protein>
    <submittedName>
        <fullName evidence="2">Uncharacterized protein</fullName>
    </submittedName>
</protein>
<organism evidence="2 3">
    <name type="scientific">Coniella lustricola</name>
    <dbReference type="NCBI Taxonomy" id="2025994"/>
    <lineage>
        <taxon>Eukaryota</taxon>
        <taxon>Fungi</taxon>
        <taxon>Dikarya</taxon>
        <taxon>Ascomycota</taxon>
        <taxon>Pezizomycotina</taxon>
        <taxon>Sordariomycetes</taxon>
        <taxon>Sordariomycetidae</taxon>
        <taxon>Diaporthales</taxon>
        <taxon>Schizoparmaceae</taxon>
        <taxon>Coniella</taxon>
    </lineage>
</organism>
<feature type="region of interest" description="Disordered" evidence="1">
    <location>
        <begin position="1"/>
        <end position="26"/>
    </location>
</feature>
<sequence>MSVQLGPASHNPALATSYQRDTTSKTSKTACLAYIVLKESKCMSSGWERMISAIATHTTTLPLPFDCSPSPSPTHRIPCFRIPQIRSTITCS</sequence>
<proteinExistence type="predicted"/>
<keyword evidence="3" id="KW-1185">Reference proteome</keyword>
<dbReference type="EMBL" id="KZ678659">
    <property type="protein sequence ID" value="PSR77334.1"/>
    <property type="molecule type" value="Genomic_DNA"/>
</dbReference>